<dbReference type="Gene3D" id="3.30.1330.70">
    <property type="entry name" value="Holliday junction resolvase RusA"/>
    <property type="match status" value="1"/>
</dbReference>
<reference evidence="1" key="1">
    <citation type="journal article" date="2021" name="Front. Microbiol.">
        <title>Comprehensive Comparative Genomics and Phenotyping of Methylobacterium Species.</title>
        <authorList>
            <person name="Alessa O."/>
            <person name="Ogura Y."/>
            <person name="Fujitani Y."/>
            <person name="Takami H."/>
            <person name="Hayashi T."/>
            <person name="Sahin N."/>
            <person name="Tani A."/>
        </authorList>
    </citation>
    <scope>NUCLEOTIDE SEQUENCE</scope>
    <source>
        <strain evidence="1">DSM 23674</strain>
    </source>
</reference>
<keyword evidence="2" id="KW-1185">Reference proteome</keyword>
<dbReference type="EMBL" id="BPRA01000007">
    <property type="protein sequence ID" value="GJE55182.1"/>
    <property type="molecule type" value="Genomic_DNA"/>
</dbReference>
<reference evidence="1" key="2">
    <citation type="submission" date="2021-08" db="EMBL/GenBank/DDBJ databases">
        <authorList>
            <person name="Tani A."/>
            <person name="Ola A."/>
            <person name="Ogura Y."/>
            <person name="Katsura K."/>
            <person name="Hayashi T."/>
        </authorList>
    </citation>
    <scope>NUCLEOTIDE SEQUENCE</scope>
    <source>
        <strain evidence="1">DSM 23674</strain>
    </source>
</reference>
<evidence type="ECO:0000313" key="2">
    <source>
        <dbReference type="Proteomes" id="UP001055101"/>
    </source>
</evidence>
<sequence>MPARPNRNRTDDERPPEFEFCVVGRPVSAQAINRGLLAAWKASVASAAAEAWSAERQLFRGDVDLRVTHYSERRIADRDNLLKPIQDALQGVVIENDRQVKDVTSNWRDIGGRFTVRYMSIPLALAFSSGREFLHVRLWRSPHREDLG</sequence>
<organism evidence="1 2">
    <name type="scientific">Methylobacterium thuringiense</name>
    <dbReference type="NCBI Taxonomy" id="1003091"/>
    <lineage>
        <taxon>Bacteria</taxon>
        <taxon>Pseudomonadati</taxon>
        <taxon>Pseudomonadota</taxon>
        <taxon>Alphaproteobacteria</taxon>
        <taxon>Hyphomicrobiales</taxon>
        <taxon>Methylobacteriaceae</taxon>
        <taxon>Methylobacterium</taxon>
    </lineage>
</organism>
<name>A0ABQ4TKT9_9HYPH</name>
<evidence type="ECO:0000313" key="1">
    <source>
        <dbReference type="EMBL" id="GJE55182.1"/>
    </source>
</evidence>
<proteinExistence type="predicted"/>
<dbReference type="InterPro" id="IPR036614">
    <property type="entry name" value="RusA-like_sf"/>
</dbReference>
<protein>
    <submittedName>
        <fullName evidence="1">Uncharacterized protein</fullName>
    </submittedName>
</protein>
<gene>
    <name evidence="1" type="ORF">EKPJFOCH_1670</name>
</gene>
<accession>A0ABQ4TKT9</accession>
<dbReference type="Proteomes" id="UP001055101">
    <property type="component" value="Unassembled WGS sequence"/>
</dbReference>
<dbReference type="InterPro" id="IPR008822">
    <property type="entry name" value="Endonuclease_RusA-like"/>
</dbReference>
<comment type="caution">
    <text evidence="1">The sequence shown here is derived from an EMBL/GenBank/DDBJ whole genome shotgun (WGS) entry which is preliminary data.</text>
</comment>
<dbReference type="RefSeq" id="WP_147819296.1">
    <property type="nucleotide sequence ID" value="NZ_BPRA01000007.1"/>
</dbReference>
<dbReference type="SUPFAM" id="SSF103084">
    <property type="entry name" value="Holliday junction resolvase RusA"/>
    <property type="match status" value="1"/>
</dbReference>
<dbReference type="Pfam" id="PF05866">
    <property type="entry name" value="RusA"/>
    <property type="match status" value="1"/>
</dbReference>